<evidence type="ECO:0000313" key="1">
    <source>
        <dbReference type="EMBL" id="PPR93202.1"/>
    </source>
</evidence>
<protein>
    <submittedName>
        <fullName evidence="1">Uncharacterized protein</fullName>
    </submittedName>
</protein>
<reference evidence="1 2" key="1">
    <citation type="submission" date="2015-01" db="EMBL/GenBank/DDBJ databases">
        <title>Genome of allotetraploid Gossypium barbadense reveals genomic plasticity and fiber elongation in cotton evolution.</title>
        <authorList>
            <person name="Chen X."/>
            <person name="Liu X."/>
            <person name="Zhao B."/>
            <person name="Zheng H."/>
            <person name="Hu Y."/>
            <person name="Lu G."/>
            <person name="Yang C."/>
            <person name="Chen J."/>
            <person name="Shan C."/>
            <person name="Zhang L."/>
            <person name="Zhou Y."/>
            <person name="Wang L."/>
            <person name="Guo W."/>
            <person name="Bai Y."/>
            <person name="Ruan J."/>
            <person name="Shangguan X."/>
            <person name="Mao Y."/>
            <person name="Jiang J."/>
            <person name="Zhu Y."/>
            <person name="Lei J."/>
            <person name="Kang H."/>
            <person name="Chen S."/>
            <person name="He X."/>
            <person name="Wang R."/>
            <person name="Wang Y."/>
            <person name="Chen J."/>
            <person name="Wang L."/>
            <person name="Yu S."/>
            <person name="Wang B."/>
            <person name="Wei J."/>
            <person name="Song S."/>
            <person name="Lu X."/>
            <person name="Gao Z."/>
            <person name="Gu W."/>
            <person name="Deng X."/>
            <person name="Ma D."/>
            <person name="Wang S."/>
            <person name="Liang W."/>
            <person name="Fang L."/>
            <person name="Cai C."/>
            <person name="Zhu X."/>
            <person name="Zhou B."/>
            <person name="Zhang Y."/>
            <person name="Chen Z."/>
            <person name="Xu S."/>
            <person name="Zhu R."/>
            <person name="Wang S."/>
            <person name="Zhang T."/>
            <person name="Zhao G."/>
        </authorList>
    </citation>
    <scope>NUCLEOTIDE SEQUENCE [LARGE SCALE GENOMIC DNA]</scope>
    <source>
        <strain evidence="2">cv. Xinhai21</strain>
        <tissue evidence="1">Leaf</tissue>
    </source>
</reference>
<dbReference type="EMBL" id="KZ666843">
    <property type="protein sequence ID" value="PPR93202.1"/>
    <property type="molecule type" value="Genomic_DNA"/>
</dbReference>
<name>A0A2P5WQ43_GOSBA</name>
<gene>
    <name evidence="1" type="ORF">GOBAR_AA27469</name>
</gene>
<dbReference type="OrthoDB" id="10273406at2759"/>
<sequence>MHVGTGVYPTISTAAPKVVRFGRFKCRDLACPIVRGLGTVVNNIDLFSYIRFSQVFRPDGVLRTKPYSSGERACGEQVVNVFIHAITQWTIGVPCNIPSTQFYPEREVVAAQFPKEDQKSRIFHKAFQFMRRVVAGIVASCWSERYRYASFTKKCPEKQELSFPMERIPYP</sequence>
<proteinExistence type="predicted"/>
<dbReference type="Proteomes" id="UP000239757">
    <property type="component" value="Unassembled WGS sequence"/>
</dbReference>
<dbReference type="AlphaFoldDB" id="A0A2P5WQ43"/>
<evidence type="ECO:0000313" key="2">
    <source>
        <dbReference type="Proteomes" id="UP000239757"/>
    </source>
</evidence>
<organism evidence="1 2">
    <name type="scientific">Gossypium barbadense</name>
    <name type="common">Sea Island cotton</name>
    <name type="synonym">Hibiscus barbadensis</name>
    <dbReference type="NCBI Taxonomy" id="3634"/>
    <lineage>
        <taxon>Eukaryota</taxon>
        <taxon>Viridiplantae</taxon>
        <taxon>Streptophyta</taxon>
        <taxon>Embryophyta</taxon>
        <taxon>Tracheophyta</taxon>
        <taxon>Spermatophyta</taxon>
        <taxon>Magnoliopsida</taxon>
        <taxon>eudicotyledons</taxon>
        <taxon>Gunneridae</taxon>
        <taxon>Pentapetalae</taxon>
        <taxon>rosids</taxon>
        <taxon>malvids</taxon>
        <taxon>Malvales</taxon>
        <taxon>Malvaceae</taxon>
        <taxon>Malvoideae</taxon>
        <taxon>Gossypium</taxon>
    </lineage>
</organism>
<accession>A0A2P5WQ43</accession>